<dbReference type="GeneID" id="71993557"/>
<dbReference type="RefSeq" id="XP_047768968.1">
    <property type="nucleotide sequence ID" value="XM_047912827.1"/>
</dbReference>
<evidence type="ECO:0000256" key="10">
    <source>
        <dbReference type="ARBA" id="ARBA00022776"/>
    </source>
</evidence>
<reference evidence="19" key="2">
    <citation type="journal article" date="2022" name="Microb. Genom.">
        <title>A chromosome-scale genome assembly of the tomato pathogen Cladosporium fulvum reveals a compartmentalized genome architecture and the presence of a dispensable chromosome.</title>
        <authorList>
            <person name="Zaccaron A.Z."/>
            <person name="Chen L.H."/>
            <person name="Samaras A."/>
            <person name="Stergiopoulos I."/>
        </authorList>
    </citation>
    <scope>NUCLEOTIDE SEQUENCE</scope>
    <source>
        <strain evidence="19">Race5_Kim</strain>
    </source>
</reference>
<keyword evidence="11" id="KW-0159">Chromosome partition</keyword>
<dbReference type="GO" id="GO:0051301">
    <property type="term" value="P:cell division"/>
    <property type="evidence" value="ECO:0007669"/>
    <property type="project" value="UniProtKB-KW"/>
</dbReference>
<accession>A0A9Q8PLG1</accession>
<feature type="region of interest" description="Disordered" evidence="18">
    <location>
        <begin position="1"/>
        <end position="43"/>
    </location>
</feature>
<organism evidence="19 20">
    <name type="scientific">Passalora fulva</name>
    <name type="common">Tomato leaf mold</name>
    <name type="synonym">Cladosporium fulvum</name>
    <dbReference type="NCBI Taxonomy" id="5499"/>
    <lineage>
        <taxon>Eukaryota</taxon>
        <taxon>Fungi</taxon>
        <taxon>Dikarya</taxon>
        <taxon>Ascomycota</taxon>
        <taxon>Pezizomycotina</taxon>
        <taxon>Dothideomycetes</taxon>
        <taxon>Dothideomycetidae</taxon>
        <taxon>Mycosphaerellales</taxon>
        <taxon>Mycosphaerellaceae</taxon>
        <taxon>Fulvia</taxon>
    </lineage>
</organism>
<reference evidence="19" key="1">
    <citation type="submission" date="2021-12" db="EMBL/GenBank/DDBJ databases">
        <authorList>
            <person name="Zaccaron A."/>
            <person name="Stergiopoulos I."/>
        </authorList>
    </citation>
    <scope>NUCLEOTIDE SEQUENCE</scope>
    <source>
        <strain evidence="19">Race5_Kim</strain>
    </source>
</reference>
<keyword evidence="15" id="KW-0131">Cell cycle</keyword>
<evidence type="ECO:0000256" key="13">
    <source>
        <dbReference type="ARBA" id="ARBA00023212"/>
    </source>
</evidence>
<keyword evidence="7" id="KW-0963">Cytoplasm</keyword>
<keyword evidence="9" id="KW-0493">Microtubule</keyword>
<keyword evidence="20" id="KW-1185">Reference proteome</keyword>
<protein>
    <recommendedName>
        <fullName evidence="5">DASH complex subunit DAD2</fullName>
    </recommendedName>
    <alternativeName>
        <fullName evidence="17">Outer kinetochore protein DAD2</fullName>
    </alternativeName>
</protein>
<dbReference type="KEGG" id="ffu:CLAFUR5_13679"/>
<sequence>MSYNSHPKSRQTILPSQMVRDGATASIRPGSGLGQSNNHQSALQARVNEKRLELESLKQLRDLSAGLAGQMQQLEEKLITLSDGTEAVAAVMGNWNTVLRAVYMASQAIPKPKAEGDIAGDKKEDALPQTLVRIPIQQAQAVQREQAEREANAG</sequence>
<gene>
    <name evidence="19" type="ORF">CLAFUR5_13679</name>
</gene>
<evidence type="ECO:0000256" key="15">
    <source>
        <dbReference type="ARBA" id="ARBA00023306"/>
    </source>
</evidence>
<keyword evidence="13" id="KW-0206">Cytoskeleton</keyword>
<evidence type="ECO:0000256" key="11">
    <source>
        <dbReference type="ARBA" id="ARBA00022829"/>
    </source>
</evidence>
<evidence type="ECO:0000256" key="16">
    <source>
        <dbReference type="ARBA" id="ARBA00023328"/>
    </source>
</evidence>
<evidence type="ECO:0000313" key="19">
    <source>
        <dbReference type="EMBL" id="UJO24602.1"/>
    </source>
</evidence>
<dbReference type="GO" id="GO:0042729">
    <property type="term" value="C:DASH complex"/>
    <property type="evidence" value="ECO:0007669"/>
    <property type="project" value="InterPro"/>
</dbReference>
<evidence type="ECO:0000256" key="1">
    <source>
        <dbReference type="ARBA" id="ARBA00004123"/>
    </source>
</evidence>
<dbReference type="GO" id="GO:0005874">
    <property type="term" value="C:microtubule"/>
    <property type="evidence" value="ECO:0007669"/>
    <property type="project" value="UniProtKB-KW"/>
</dbReference>
<dbReference type="Pfam" id="PF08654">
    <property type="entry name" value="DASH_Dad2"/>
    <property type="match status" value="1"/>
</dbReference>
<evidence type="ECO:0000256" key="4">
    <source>
        <dbReference type="ARBA" id="ARBA00005501"/>
    </source>
</evidence>
<dbReference type="GO" id="GO:1990023">
    <property type="term" value="C:mitotic spindle midzone"/>
    <property type="evidence" value="ECO:0007669"/>
    <property type="project" value="TreeGrafter"/>
</dbReference>
<proteinExistence type="inferred from homology"/>
<dbReference type="GO" id="GO:0000278">
    <property type="term" value="P:mitotic cell cycle"/>
    <property type="evidence" value="ECO:0007669"/>
    <property type="project" value="InterPro"/>
</dbReference>
<evidence type="ECO:0000256" key="2">
    <source>
        <dbReference type="ARBA" id="ARBA00004186"/>
    </source>
</evidence>
<evidence type="ECO:0000256" key="9">
    <source>
        <dbReference type="ARBA" id="ARBA00022701"/>
    </source>
</evidence>
<dbReference type="InterPro" id="IPR013963">
    <property type="entry name" value="DASH_Dad2"/>
</dbReference>
<dbReference type="PANTHER" id="PTHR28036">
    <property type="entry name" value="DASH COMPLEX SUBUNIT DAD2"/>
    <property type="match status" value="1"/>
</dbReference>
<evidence type="ECO:0000256" key="14">
    <source>
        <dbReference type="ARBA" id="ARBA00023242"/>
    </source>
</evidence>
<dbReference type="Proteomes" id="UP000756132">
    <property type="component" value="Chromosome 12"/>
</dbReference>
<comment type="subcellular location">
    <subcellularLocation>
        <location evidence="3">Chromosome</location>
        <location evidence="3">Centromere</location>
        <location evidence="3">Kinetochore</location>
    </subcellularLocation>
    <subcellularLocation>
        <location evidence="2">Cytoplasm</location>
        <location evidence="2">Cytoskeleton</location>
        <location evidence="2">Spindle</location>
    </subcellularLocation>
    <subcellularLocation>
        <location evidence="1">Nucleus</location>
    </subcellularLocation>
</comment>
<evidence type="ECO:0000256" key="18">
    <source>
        <dbReference type="SAM" id="MobiDB-lite"/>
    </source>
</evidence>
<comment type="similarity">
    <text evidence="4">Belongs to the DASH complex DAD2 family.</text>
</comment>
<keyword evidence="14" id="KW-0539">Nucleus</keyword>
<evidence type="ECO:0000256" key="12">
    <source>
        <dbReference type="ARBA" id="ARBA00022838"/>
    </source>
</evidence>
<evidence type="ECO:0000256" key="6">
    <source>
        <dbReference type="ARBA" id="ARBA00022454"/>
    </source>
</evidence>
<feature type="compositionally biased region" description="Polar residues" evidence="18">
    <location>
        <begin position="34"/>
        <end position="43"/>
    </location>
</feature>
<keyword evidence="10" id="KW-0498">Mitosis</keyword>
<dbReference type="EMBL" id="CP090174">
    <property type="protein sequence ID" value="UJO24602.1"/>
    <property type="molecule type" value="Genomic_DNA"/>
</dbReference>
<name>A0A9Q8PLG1_PASFU</name>
<evidence type="ECO:0000256" key="17">
    <source>
        <dbReference type="ARBA" id="ARBA00030568"/>
    </source>
</evidence>
<keyword evidence="6" id="KW-0158">Chromosome</keyword>
<dbReference type="AlphaFoldDB" id="A0A9Q8PLG1"/>
<keyword evidence="8" id="KW-0132">Cell division</keyword>
<keyword evidence="12" id="KW-0995">Kinetochore</keyword>
<keyword evidence="16" id="KW-0137">Centromere</keyword>
<dbReference type="GO" id="GO:0008608">
    <property type="term" value="P:attachment of spindle microtubules to kinetochore"/>
    <property type="evidence" value="ECO:0007669"/>
    <property type="project" value="TreeGrafter"/>
</dbReference>
<evidence type="ECO:0000256" key="8">
    <source>
        <dbReference type="ARBA" id="ARBA00022618"/>
    </source>
</evidence>
<evidence type="ECO:0000256" key="7">
    <source>
        <dbReference type="ARBA" id="ARBA00022490"/>
    </source>
</evidence>
<evidence type="ECO:0000256" key="3">
    <source>
        <dbReference type="ARBA" id="ARBA00004629"/>
    </source>
</evidence>
<dbReference type="OrthoDB" id="3230169at2759"/>
<feature type="compositionally biased region" description="Polar residues" evidence="18">
    <location>
        <begin position="1"/>
        <end position="15"/>
    </location>
</feature>
<dbReference type="GO" id="GO:0044732">
    <property type="term" value="C:mitotic spindle pole body"/>
    <property type="evidence" value="ECO:0007669"/>
    <property type="project" value="TreeGrafter"/>
</dbReference>
<dbReference type="PANTHER" id="PTHR28036:SF1">
    <property type="entry name" value="DASH COMPLEX SUBUNIT DAD2"/>
    <property type="match status" value="1"/>
</dbReference>
<evidence type="ECO:0000256" key="5">
    <source>
        <dbReference type="ARBA" id="ARBA00020260"/>
    </source>
</evidence>
<evidence type="ECO:0000313" key="20">
    <source>
        <dbReference type="Proteomes" id="UP000756132"/>
    </source>
</evidence>